<keyword evidence="2" id="KW-0812">Transmembrane</keyword>
<reference evidence="3 4" key="1">
    <citation type="journal article" date="2016" name="Nat. Commun.">
        <title>Thousands of microbial genomes shed light on interconnected biogeochemical processes in an aquifer system.</title>
        <authorList>
            <person name="Anantharaman K."/>
            <person name="Brown C.T."/>
            <person name="Hug L.A."/>
            <person name="Sharon I."/>
            <person name="Castelle C.J."/>
            <person name="Probst A.J."/>
            <person name="Thomas B.C."/>
            <person name="Singh A."/>
            <person name="Wilkins M.J."/>
            <person name="Karaoz U."/>
            <person name="Brodie E.L."/>
            <person name="Williams K.H."/>
            <person name="Hubbard S.S."/>
            <person name="Banfield J.F."/>
        </authorList>
    </citation>
    <scope>NUCLEOTIDE SEQUENCE [LARGE SCALE GENOMIC DNA]</scope>
</reference>
<gene>
    <name evidence="3" type="ORF">A3C16_02665</name>
</gene>
<keyword evidence="2" id="KW-0472">Membrane</keyword>
<evidence type="ECO:0008006" key="5">
    <source>
        <dbReference type="Google" id="ProtNLM"/>
    </source>
</evidence>
<keyword evidence="1" id="KW-0175">Coiled coil</keyword>
<protein>
    <recommendedName>
        <fullName evidence="5">Pilus assembly protein PilO</fullName>
    </recommendedName>
</protein>
<evidence type="ECO:0000313" key="4">
    <source>
        <dbReference type="Proteomes" id="UP000177811"/>
    </source>
</evidence>
<feature type="coiled-coil region" evidence="1">
    <location>
        <begin position="47"/>
        <end position="77"/>
    </location>
</feature>
<keyword evidence="2" id="KW-1133">Transmembrane helix</keyword>
<sequence>MIIMIIDVSPKIAYATTAAASIMCVALGAAGIYALLISYVLRESAAISAIQSQIAMLEAKKSQAKDKEDDLASARESMRLLRSVFLDPADPLPFLELLEDEANRAGVLMSIMLGELRQGSAPAQEFLITASGSYVNVRAFLAMMELLPFEVSVRNAKLQKNQVGFAADVPQEIRLSLMVHVAVER</sequence>
<comment type="caution">
    <text evidence="3">The sequence shown here is derived from an EMBL/GenBank/DDBJ whole genome shotgun (WGS) entry which is preliminary data.</text>
</comment>
<evidence type="ECO:0000256" key="2">
    <source>
        <dbReference type="SAM" id="Phobius"/>
    </source>
</evidence>
<name>A0A1G2KQR5_9BACT</name>
<feature type="transmembrane region" description="Helical" evidence="2">
    <location>
        <begin position="12"/>
        <end position="41"/>
    </location>
</feature>
<accession>A0A1G2KQR5</accession>
<organism evidence="3 4">
    <name type="scientific">Candidatus Sungbacteria bacterium RIFCSPHIGHO2_02_FULL_51_29</name>
    <dbReference type="NCBI Taxonomy" id="1802273"/>
    <lineage>
        <taxon>Bacteria</taxon>
        <taxon>Candidatus Sungiibacteriota</taxon>
    </lineage>
</organism>
<evidence type="ECO:0000256" key="1">
    <source>
        <dbReference type="SAM" id="Coils"/>
    </source>
</evidence>
<dbReference type="Proteomes" id="UP000177811">
    <property type="component" value="Unassembled WGS sequence"/>
</dbReference>
<evidence type="ECO:0000313" key="3">
    <source>
        <dbReference type="EMBL" id="OHA01765.1"/>
    </source>
</evidence>
<dbReference type="AlphaFoldDB" id="A0A1G2KQR5"/>
<proteinExistence type="predicted"/>
<dbReference type="EMBL" id="MHQL01000054">
    <property type="protein sequence ID" value="OHA01765.1"/>
    <property type="molecule type" value="Genomic_DNA"/>
</dbReference>